<dbReference type="EMBL" id="KZ293659">
    <property type="protein sequence ID" value="PBK92360.1"/>
    <property type="molecule type" value="Genomic_DNA"/>
</dbReference>
<organism evidence="2 3">
    <name type="scientific">Armillaria gallica</name>
    <name type="common">Bulbous honey fungus</name>
    <name type="synonym">Armillaria bulbosa</name>
    <dbReference type="NCBI Taxonomy" id="47427"/>
    <lineage>
        <taxon>Eukaryota</taxon>
        <taxon>Fungi</taxon>
        <taxon>Dikarya</taxon>
        <taxon>Basidiomycota</taxon>
        <taxon>Agaricomycotina</taxon>
        <taxon>Agaricomycetes</taxon>
        <taxon>Agaricomycetidae</taxon>
        <taxon>Agaricales</taxon>
        <taxon>Marasmiineae</taxon>
        <taxon>Physalacriaceae</taxon>
        <taxon>Armillaria</taxon>
    </lineage>
</organism>
<sequence length="345" mass="36824">MSSQANDSTKGHSAPDNPTPNIDSLALTLHEVPKLCLPPANRPVAEPSSSVSSTETSTPDMPPSKPLGWLHSMELGLLPLPPGTELTSKNRRRVASNEASLTFHVLHLHEDISRNHHAMQDQHEFITNIIANLQSEVQQLHSSRPHNDSIPNSGFTELTNVFNQSMDTMEQLTLAVTDSLSALTGIHNRLGTIESHLDQAPVQHVITPAAKRSIHNGTQPSVKRGRGAGSQYLTSQHTLLPATTTSVSENTGDYGVSYVRFLTTAEPGGILAACNILSLLTQYAPGNITAAYGKPASCMVFLHFCHASAANVFVQIITAGLNGAYADSSATIVSSLPLDVVQLGN</sequence>
<gene>
    <name evidence="2" type="ORF">ARMGADRAFT_1031225</name>
</gene>
<dbReference type="AlphaFoldDB" id="A0A2H3DE11"/>
<keyword evidence="3" id="KW-1185">Reference proteome</keyword>
<name>A0A2H3DE11_ARMGA</name>
<feature type="region of interest" description="Disordered" evidence="1">
    <location>
        <begin position="1"/>
        <end position="64"/>
    </location>
</feature>
<feature type="compositionally biased region" description="Low complexity" evidence="1">
    <location>
        <begin position="43"/>
        <end position="59"/>
    </location>
</feature>
<dbReference type="InParanoid" id="A0A2H3DE11"/>
<dbReference type="Proteomes" id="UP000217790">
    <property type="component" value="Unassembled WGS sequence"/>
</dbReference>
<accession>A0A2H3DE11</accession>
<protein>
    <submittedName>
        <fullName evidence="2">Uncharacterized protein</fullName>
    </submittedName>
</protein>
<evidence type="ECO:0000256" key="1">
    <source>
        <dbReference type="SAM" id="MobiDB-lite"/>
    </source>
</evidence>
<reference evidence="3" key="1">
    <citation type="journal article" date="2017" name="Nat. Ecol. Evol.">
        <title>Genome expansion and lineage-specific genetic innovations in the forest pathogenic fungi Armillaria.</title>
        <authorList>
            <person name="Sipos G."/>
            <person name="Prasanna A.N."/>
            <person name="Walter M.C."/>
            <person name="O'Connor E."/>
            <person name="Balint B."/>
            <person name="Krizsan K."/>
            <person name="Kiss B."/>
            <person name="Hess J."/>
            <person name="Varga T."/>
            <person name="Slot J."/>
            <person name="Riley R."/>
            <person name="Boka B."/>
            <person name="Rigling D."/>
            <person name="Barry K."/>
            <person name="Lee J."/>
            <person name="Mihaltcheva S."/>
            <person name="LaButti K."/>
            <person name="Lipzen A."/>
            <person name="Waldron R."/>
            <person name="Moloney N.M."/>
            <person name="Sperisen C."/>
            <person name="Kredics L."/>
            <person name="Vagvoelgyi C."/>
            <person name="Patrignani A."/>
            <person name="Fitzpatrick D."/>
            <person name="Nagy I."/>
            <person name="Doyle S."/>
            <person name="Anderson J.B."/>
            <person name="Grigoriev I.V."/>
            <person name="Gueldener U."/>
            <person name="Muensterkoetter M."/>
            <person name="Nagy L.G."/>
        </authorList>
    </citation>
    <scope>NUCLEOTIDE SEQUENCE [LARGE SCALE GENOMIC DNA]</scope>
    <source>
        <strain evidence="3">Ar21-2</strain>
    </source>
</reference>
<proteinExistence type="predicted"/>
<evidence type="ECO:0000313" key="2">
    <source>
        <dbReference type="EMBL" id="PBK92360.1"/>
    </source>
</evidence>
<evidence type="ECO:0000313" key="3">
    <source>
        <dbReference type="Proteomes" id="UP000217790"/>
    </source>
</evidence>